<proteinExistence type="predicted"/>
<organism evidence="1 2">
    <name type="scientific">Pseudomonas pohangensis</name>
    <dbReference type="NCBI Taxonomy" id="364197"/>
    <lineage>
        <taxon>Bacteria</taxon>
        <taxon>Pseudomonadati</taxon>
        <taxon>Pseudomonadota</taxon>
        <taxon>Gammaproteobacteria</taxon>
        <taxon>Pseudomonadales</taxon>
        <taxon>Pseudomonadaceae</taxon>
        <taxon>Pseudomonas</taxon>
    </lineage>
</organism>
<keyword evidence="2" id="KW-1185">Reference proteome</keyword>
<name>A0A1H2F5Z2_9PSED</name>
<dbReference type="Proteomes" id="UP000243232">
    <property type="component" value="Chromosome I"/>
</dbReference>
<reference evidence="2" key="1">
    <citation type="submission" date="2016-10" db="EMBL/GenBank/DDBJ databases">
        <authorList>
            <person name="Varghese N."/>
            <person name="Submissions S."/>
        </authorList>
    </citation>
    <scope>NUCLEOTIDE SEQUENCE [LARGE SCALE GENOMIC DNA]</scope>
    <source>
        <strain evidence="2">DSM 17875</strain>
    </source>
</reference>
<accession>A0A1H2F5Z2</accession>
<dbReference type="RefSeq" id="WP_090193663.1">
    <property type="nucleotide sequence ID" value="NZ_LT629785.1"/>
</dbReference>
<protein>
    <submittedName>
        <fullName evidence="1">Uncharacterized protein</fullName>
    </submittedName>
</protein>
<dbReference type="AlphaFoldDB" id="A0A1H2F5Z2"/>
<gene>
    <name evidence="1" type="ORF">SAMN05216296_1326</name>
</gene>
<sequence>MYAPKELHILASSAGLNDETVHQFWQEARQAALELLGTDDHPRYDHETHAHMLWLIETKLSQEIPANLLPWVKFDLHVADIVIEARHAARTVGDYIKEHLPGNRAA</sequence>
<evidence type="ECO:0000313" key="1">
    <source>
        <dbReference type="EMBL" id="SDU02398.1"/>
    </source>
</evidence>
<dbReference type="EMBL" id="LT629785">
    <property type="protein sequence ID" value="SDU02398.1"/>
    <property type="molecule type" value="Genomic_DNA"/>
</dbReference>
<evidence type="ECO:0000313" key="2">
    <source>
        <dbReference type="Proteomes" id="UP000243232"/>
    </source>
</evidence>